<dbReference type="SUPFAM" id="SSF50630">
    <property type="entry name" value="Acid proteases"/>
    <property type="match status" value="1"/>
</dbReference>
<dbReference type="AlphaFoldDB" id="A0AAD8VG06"/>
<keyword evidence="2" id="KW-0645">Protease</keyword>
<feature type="chain" id="PRO_5042112399" description="Peptidase A1 domain-containing protein" evidence="4">
    <location>
        <begin position="29"/>
        <end position="200"/>
    </location>
</feature>
<dbReference type="Gene3D" id="2.40.70.10">
    <property type="entry name" value="Acid Proteases"/>
    <property type="match status" value="1"/>
</dbReference>
<dbReference type="GO" id="GO:0006508">
    <property type="term" value="P:proteolysis"/>
    <property type="evidence" value="ECO:0007669"/>
    <property type="project" value="UniProtKB-KW"/>
</dbReference>
<evidence type="ECO:0000313" key="6">
    <source>
        <dbReference type="EMBL" id="KAK1603693.1"/>
    </source>
</evidence>
<dbReference type="Proteomes" id="UP001231189">
    <property type="component" value="Unassembled WGS sequence"/>
</dbReference>
<evidence type="ECO:0000259" key="5">
    <source>
        <dbReference type="PROSITE" id="PS51767"/>
    </source>
</evidence>
<proteinExistence type="inferred from homology"/>
<organism evidence="6 7">
    <name type="scientific">Lolium multiflorum</name>
    <name type="common">Italian ryegrass</name>
    <name type="synonym">Lolium perenne subsp. multiflorum</name>
    <dbReference type="NCBI Taxonomy" id="4521"/>
    <lineage>
        <taxon>Eukaryota</taxon>
        <taxon>Viridiplantae</taxon>
        <taxon>Streptophyta</taxon>
        <taxon>Embryophyta</taxon>
        <taxon>Tracheophyta</taxon>
        <taxon>Spermatophyta</taxon>
        <taxon>Magnoliopsida</taxon>
        <taxon>Liliopsida</taxon>
        <taxon>Poales</taxon>
        <taxon>Poaceae</taxon>
        <taxon>BOP clade</taxon>
        <taxon>Pooideae</taxon>
        <taxon>Poodae</taxon>
        <taxon>Poeae</taxon>
        <taxon>Poeae Chloroplast Group 2 (Poeae type)</taxon>
        <taxon>Loliodinae</taxon>
        <taxon>Loliinae</taxon>
        <taxon>Lolium</taxon>
    </lineage>
</organism>
<comment type="caution">
    <text evidence="6">The sequence shown here is derived from an EMBL/GenBank/DDBJ whole genome shotgun (WGS) entry which is preliminary data.</text>
</comment>
<feature type="domain" description="Peptidase A1" evidence="5">
    <location>
        <begin position="96"/>
        <end position="200"/>
    </location>
</feature>
<evidence type="ECO:0000256" key="1">
    <source>
        <dbReference type="ARBA" id="ARBA00007447"/>
    </source>
</evidence>
<protein>
    <recommendedName>
        <fullName evidence="5">Peptidase A1 domain-containing protein</fullName>
    </recommendedName>
</protein>
<evidence type="ECO:0000256" key="2">
    <source>
        <dbReference type="ARBA" id="ARBA00022670"/>
    </source>
</evidence>
<dbReference type="GO" id="GO:0008233">
    <property type="term" value="F:peptidase activity"/>
    <property type="evidence" value="ECO:0007669"/>
    <property type="project" value="UniProtKB-KW"/>
</dbReference>
<accession>A0AAD8VG06</accession>
<dbReference type="Pfam" id="PF14543">
    <property type="entry name" value="TAXi_N"/>
    <property type="match status" value="1"/>
</dbReference>
<evidence type="ECO:0000256" key="3">
    <source>
        <dbReference type="ARBA" id="ARBA00022801"/>
    </source>
</evidence>
<sequence>MKHLLLAMQLLPCVLFLAIICAWPTTSATDATLRADLTHIDSGRGFTKRELLRRMAARSTARAASLQYSSSACTSHAVTVPVARGTTGKADYNSEYNIHFAIGTPTPQPVVATLDTGSDLIWTQCVCMSCFEQPFPVLDPSVSGTFRVMPCTDHLCEHGGLVVSGCNLKDKTCLYAYHYGDKSGTYGTMGQDTFVRPNTS</sequence>
<dbReference type="InterPro" id="IPR032861">
    <property type="entry name" value="TAXi_N"/>
</dbReference>
<feature type="signal peptide" evidence="4">
    <location>
        <begin position="1"/>
        <end position="28"/>
    </location>
</feature>
<name>A0AAD8VG06_LOLMU</name>
<dbReference type="PANTHER" id="PTHR47967">
    <property type="entry name" value="OS07G0603500 PROTEIN-RELATED"/>
    <property type="match status" value="1"/>
</dbReference>
<dbReference type="PANTHER" id="PTHR47967:SF35">
    <property type="entry name" value="PEPTIDASE A1 DOMAIN-CONTAINING PROTEIN"/>
    <property type="match status" value="1"/>
</dbReference>
<comment type="similarity">
    <text evidence="1">Belongs to the peptidase A1 family.</text>
</comment>
<dbReference type="InterPro" id="IPR021109">
    <property type="entry name" value="Peptidase_aspartic_dom_sf"/>
</dbReference>
<dbReference type="InterPro" id="IPR051708">
    <property type="entry name" value="Plant_Aspart_Prot_A1"/>
</dbReference>
<dbReference type="PROSITE" id="PS51767">
    <property type="entry name" value="PEPTIDASE_A1"/>
    <property type="match status" value="1"/>
</dbReference>
<dbReference type="GO" id="GO:0005576">
    <property type="term" value="C:extracellular region"/>
    <property type="evidence" value="ECO:0007669"/>
    <property type="project" value="TreeGrafter"/>
</dbReference>
<dbReference type="EMBL" id="JAUUTY010000007">
    <property type="protein sequence ID" value="KAK1603693.1"/>
    <property type="molecule type" value="Genomic_DNA"/>
</dbReference>
<keyword evidence="3" id="KW-0378">Hydrolase</keyword>
<reference evidence="6" key="1">
    <citation type="submission" date="2023-07" db="EMBL/GenBank/DDBJ databases">
        <title>A chromosome-level genome assembly of Lolium multiflorum.</title>
        <authorList>
            <person name="Chen Y."/>
            <person name="Copetti D."/>
            <person name="Kolliker R."/>
            <person name="Studer B."/>
        </authorList>
    </citation>
    <scope>NUCLEOTIDE SEQUENCE</scope>
    <source>
        <strain evidence="6">02402/16</strain>
        <tissue evidence="6">Leaf</tissue>
    </source>
</reference>
<evidence type="ECO:0000256" key="4">
    <source>
        <dbReference type="SAM" id="SignalP"/>
    </source>
</evidence>
<evidence type="ECO:0000313" key="7">
    <source>
        <dbReference type="Proteomes" id="UP001231189"/>
    </source>
</evidence>
<dbReference type="InterPro" id="IPR033121">
    <property type="entry name" value="PEPTIDASE_A1"/>
</dbReference>
<gene>
    <name evidence="6" type="ORF">QYE76_027366</name>
</gene>
<keyword evidence="4" id="KW-0732">Signal</keyword>
<keyword evidence="7" id="KW-1185">Reference proteome</keyword>